<dbReference type="Gene3D" id="1.10.10.60">
    <property type="entry name" value="Homeodomain-like"/>
    <property type="match status" value="1"/>
</dbReference>
<dbReference type="RefSeq" id="WP_124947057.1">
    <property type="nucleotide sequence ID" value="NZ_BHVT01000057.1"/>
</dbReference>
<dbReference type="PROSITE" id="PS00676">
    <property type="entry name" value="SIGMA54_INTERACT_2"/>
    <property type="match status" value="1"/>
</dbReference>
<dbReference type="FunFam" id="3.40.50.300:FF:000006">
    <property type="entry name" value="DNA-binding transcriptional regulator NtrC"/>
    <property type="match status" value="1"/>
</dbReference>
<sequence length="478" mass="52924">MAKKILIVECEETLRININHYLAAQGFDTECRTGNENIVSLLEHQTFDVLIDCMCAGNEDGLDLLRHVRKVSPSTAVIVTTDKGSMDSAIKAFRTGACDYLIKPFQLEELKQKIENICHLSMISGQNIALRSEIRKRHDSSNIIGKSRAMIDLMKKVEKIAQCHSNVLITGETGTGKELVARAIHDLSPNHDSVFIPLNVAAIPENLVESHFFGHVRGAFSGADRAREGIFRAASGGTLFLDEIGEMALAIQPKLLRALEEKEILPLGSDVPLKVNARVITATHRNLERMVEANTFRQDLLFRLNVVNIHIPPLRERREDIPLLARHFISRHCRELGKPVFDIDHVAMQNLVDHDWSKGNIRELSNAIERAVIMCESGTLNLDDLLTNVKGNKTPPANLQSAAEKFEAGYIQSVLESVNGRRELAAKKLGISLATLYRCIKKHRQIDPECCTSCSKVSTSTDLSGGAGFQQTGFSPPG</sequence>
<dbReference type="InterPro" id="IPR027417">
    <property type="entry name" value="P-loop_NTPase"/>
</dbReference>
<dbReference type="SMART" id="SM00382">
    <property type="entry name" value="AAA"/>
    <property type="match status" value="1"/>
</dbReference>
<dbReference type="Gene3D" id="3.40.50.2300">
    <property type="match status" value="1"/>
</dbReference>
<dbReference type="InterPro" id="IPR002197">
    <property type="entry name" value="HTH_Fis"/>
</dbReference>
<organism evidence="8 9">
    <name type="scientific">Sulfurirhabdus autotrophica</name>
    <dbReference type="NCBI Taxonomy" id="1706046"/>
    <lineage>
        <taxon>Bacteria</taxon>
        <taxon>Pseudomonadati</taxon>
        <taxon>Pseudomonadota</taxon>
        <taxon>Betaproteobacteria</taxon>
        <taxon>Nitrosomonadales</taxon>
        <taxon>Sulfuricellaceae</taxon>
        <taxon>Sulfurirhabdus</taxon>
    </lineage>
</organism>
<dbReference type="GO" id="GO:0005524">
    <property type="term" value="F:ATP binding"/>
    <property type="evidence" value="ECO:0007669"/>
    <property type="project" value="UniProtKB-KW"/>
</dbReference>
<dbReference type="Pfam" id="PF25601">
    <property type="entry name" value="AAA_lid_14"/>
    <property type="match status" value="1"/>
</dbReference>
<dbReference type="InterPro" id="IPR058031">
    <property type="entry name" value="AAA_lid_NorR"/>
</dbReference>
<evidence type="ECO:0000313" key="8">
    <source>
        <dbReference type="EMBL" id="TCV89631.1"/>
    </source>
</evidence>
<name>A0A4R3YCQ6_9PROT</name>
<dbReference type="AlphaFoldDB" id="A0A4R3YCQ6"/>
<dbReference type="InterPro" id="IPR011006">
    <property type="entry name" value="CheY-like_superfamily"/>
</dbReference>
<feature type="domain" description="Sigma-54 factor interaction" evidence="6">
    <location>
        <begin position="143"/>
        <end position="373"/>
    </location>
</feature>
<dbReference type="Gene3D" id="1.10.8.60">
    <property type="match status" value="1"/>
</dbReference>
<evidence type="ECO:0000259" key="6">
    <source>
        <dbReference type="PROSITE" id="PS50045"/>
    </source>
</evidence>
<dbReference type="GO" id="GO:0006355">
    <property type="term" value="P:regulation of DNA-templated transcription"/>
    <property type="evidence" value="ECO:0007669"/>
    <property type="project" value="InterPro"/>
</dbReference>
<dbReference type="PROSITE" id="PS00675">
    <property type="entry name" value="SIGMA54_INTERACT_1"/>
    <property type="match status" value="1"/>
</dbReference>
<keyword evidence="4" id="KW-0804">Transcription</keyword>
<dbReference type="InterPro" id="IPR025662">
    <property type="entry name" value="Sigma_54_int_dom_ATP-bd_1"/>
</dbReference>
<dbReference type="CDD" id="cd00009">
    <property type="entry name" value="AAA"/>
    <property type="match status" value="1"/>
</dbReference>
<keyword evidence="2" id="KW-0067">ATP-binding</keyword>
<comment type="caution">
    <text evidence="5">Lacks conserved residue(s) required for the propagation of feature annotation.</text>
</comment>
<keyword evidence="1" id="KW-0547">Nucleotide-binding</keyword>
<feature type="domain" description="Response regulatory" evidence="7">
    <location>
        <begin position="4"/>
        <end position="118"/>
    </location>
</feature>
<dbReference type="SUPFAM" id="SSF52540">
    <property type="entry name" value="P-loop containing nucleoside triphosphate hydrolases"/>
    <property type="match status" value="1"/>
</dbReference>
<dbReference type="SMART" id="SM00448">
    <property type="entry name" value="REC"/>
    <property type="match status" value="1"/>
</dbReference>
<accession>A0A4R3YCQ6</accession>
<evidence type="ECO:0000256" key="3">
    <source>
        <dbReference type="ARBA" id="ARBA00023015"/>
    </source>
</evidence>
<evidence type="ECO:0000259" key="7">
    <source>
        <dbReference type="PROSITE" id="PS50110"/>
    </source>
</evidence>
<evidence type="ECO:0000313" key="9">
    <source>
        <dbReference type="Proteomes" id="UP000295367"/>
    </source>
</evidence>
<dbReference type="Gene3D" id="3.40.50.300">
    <property type="entry name" value="P-loop containing nucleotide triphosphate hydrolases"/>
    <property type="match status" value="1"/>
</dbReference>
<dbReference type="InterPro" id="IPR002078">
    <property type="entry name" value="Sigma_54_int"/>
</dbReference>
<comment type="caution">
    <text evidence="8">The sequence shown here is derived from an EMBL/GenBank/DDBJ whole genome shotgun (WGS) entry which is preliminary data.</text>
</comment>
<keyword evidence="9" id="KW-1185">Reference proteome</keyword>
<dbReference type="PROSITE" id="PS50110">
    <property type="entry name" value="RESPONSE_REGULATORY"/>
    <property type="match status" value="1"/>
</dbReference>
<keyword evidence="3" id="KW-0805">Transcription regulation</keyword>
<dbReference type="Pfam" id="PF02954">
    <property type="entry name" value="HTH_8"/>
    <property type="match status" value="1"/>
</dbReference>
<dbReference type="SUPFAM" id="SSF52172">
    <property type="entry name" value="CheY-like"/>
    <property type="match status" value="1"/>
</dbReference>
<evidence type="ECO:0000256" key="2">
    <source>
        <dbReference type="ARBA" id="ARBA00022840"/>
    </source>
</evidence>
<gene>
    <name evidence="8" type="ORF">EDC63_102151</name>
</gene>
<dbReference type="InterPro" id="IPR001789">
    <property type="entry name" value="Sig_transdc_resp-reg_receiver"/>
</dbReference>
<evidence type="ECO:0000256" key="5">
    <source>
        <dbReference type="PROSITE-ProRule" id="PRU00169"/>
    </source>
</evidence>
<evidence type="ECO:0000256" key="4">
    <source>
        <dbReference type="ARBA" id="ARBA00023163"/>
    </source>
</evidence>
<dbReference type="GO" id="GO:0043565">
    <property type="term" value="F:sequence-specific DNA binding"/>
    <property type="evidence" value="ECO:0007669"/>
    <property type="project" value="InterPro"/>
</dbReference>
<dbReference type="Proteomes" id="UP000295367">
    <property type="component" value="Unassembled WGS sequence"/>
</dbReference>
<dbReference type="OrthoDB" id="5288224at2"/>
<dbReference type="Pfam" id="PF00072">
    <property type="entry name" value="Response_reg"/>
    <property type="match status" value="1"/>
</dbReference>
<dbReference type="Pfam" id="PF00158">
    <property type="entry name" value="Sigma54_activat"/>
    <property type="match status" value="1"/>
</dbReference>
<dbReference type="EMBL" id="SMCO01000002">
    <property type="protein sequence ID" value="TCV89631.1"/>
    <property type="molecule type" value="Genomic_DNA"/>
</dbReference>
<dbReference type="InterPro" id="IPR025943">
    <property type="entry name" value="Sigma_54_int_dom_ATP-bd_2"/>
</dbReference>
<dbReference type="PANTHER" id="PTHR32071:SF14">
    <property type="entry name" value="TRANSCRIPTIONAL REGULATORY PROTEIN RTCR"/>
    <property type="match status" value="1"/>
</dbReference>
<dbReference type="PROSITE" id="PS50045">
    <property type="entry name" value="SIGMA54_INTERACT_4"/>
    <property type="match status" value="1"/>
</dbReference>
<evidence type="ECO:0000256" key="1">
    <source>
        <dbReference type="ARBA" id="ARBA00022741"/>
    </source>
</evidence>
<proteinExistence type="predicted"/>
<dbReference type="SUPFAM" id="SSF46689">
    <property type="entry name" value="Homeodomain-like"/>
    <property type="match status" value="1"/>
</dbReference>
<dbReference type="GO" id="GO:0000160">
    <property type="term" value="P:phosphorelay signal transduction system"/>
    <property type="evidence" value="ECO:0007669"/>
    <property type="project" value="InterPro"/>
</dbReference>
<protein>
    <submittedName>
        <fullName evidence="8">Two-component system response regulator HydG</fullName>
    </submittedName>
</protein>
<dbReference type="InterPro" id="IPR009057">
    <property type="entry name" value="Homeodomain-like_sf"/>
</dbReference>
<dbReference type="InterPro" id="IPR003593">
    <property type="entry name" value="AAA+_ATPase"/>
</dbReference>
<reference evidence="8 9" key="1">
    <citation type="submission" date="2019-03" db="EMBL/GenBank/DDBJ databases">
        <title>Genomic Encyclopedia of Type Strains, Phase IV (KMG-IV): sequencing the most valuable type-strain genomes for metagenomic binning, comparative biology and taxonomic classification.</title>
        <authorList>
            <person name="Goeker M."/>
        </authorList>
    </citation>
    <scope>NUCLEOTIDE SEQUENCE [LARGE SCALE GENOMIC DNA]</scope>
    <source>
        <strain evidence="8 9">DSM 100309</strain>
    </source>
</reference>
<dbReference type="PANTHER" id="PTHR32071">
    <property type="entry name" value="TRANSCRIPTIONAL REGULATORY PROTEIN"/>
    <property type="match status" value="1"/>
</dbReference>